<sequence length="845" mass="92789">MQRAFLALAVTCAVHGSPEDVALPSVQDALYTDAVTVLAEEPTIDTTPVVPGVVDVEKELERCKAQGYSNVNAYVLADNADVSALDPQLIRHCNAVKYRGLLERAAQESTQAPDHLRFWHSVNDTTYQDLFEKHILLSHPVRLTEMLHPPPAFLTSCFAAGGSSLDAHNEACAAQLSAFNVPLGIVNDYLQRVEPGIAPDALRILLPTLLPKADDPIHCSYGFHMVVTATTDAVDIELLPHLYEGSVDADGVYNDDDVAGSVAHLFPWQMAFIPSGYMVTASAPVLRFCFADASNFNRIKQHLRVEGLVNESARALLLAFQAPTFDTKMVRRPTPTMTHWSAFTAWPKPERIAKESDSSEALSRRERYKIWQDDKKWDGIVHGLTLPVTRPPIVARENDIGRTFVHLTWQDLYQGRKGDITVFGYDVHWTSEDDPTVHGHSNLSHTALTRSALPTTAFGGDFDGRAIQGYVRNLRANTSYTFSVRLFVGDAVGLQSERSQVIRTKPSSVPEPLMGLPMPAESSAPNCIQLTWLPVDDDGGCPVEGYAIAARFRPTTNSRDTEDLVWQPFNSSNHVDILPNSSLVFAKHDADASIKNVTGTICNLRSKATYQFQVAAENALGFGSFSVWSEPIRVETLNGGDTRDVIRGRGAPHFHRLYDRLAMPPAKTPATGPVLVFSDSKQTVAPYQLVGLANPKRQVGDDGKVVWSTWRADVWTGHHSIREYDVIAVEAILADPVHANEPLRNAQDIRDRIVVIYRGGAPFYNKVARAQAAGAVGVLLIDAFDQCADGFDQHCSPGSSYSAGEGLGAKDDPTLWKQYIRIPYALVRKADATPLIDKLTSEARA</sequence>
<accession>A0A0A7CNG3</accession>
<name>A0A0A7CNG3_ACHHY</name>
<feature type="signal peptide" evidence="2">
    <location>
        <begin position="1"/>
        <end position="16"/>
    </location>
</feature>
<dbReference type="PANTHER" id="PTHR13817">
    <property type="entry name" value="TITIN"/>
    <property type="match status" value="1"/>
</dbReference>
<feature type="domain" description="Fibronectin type-III" evidence="3">
    <location>
        <begin position="509"/>
        <end position="639"/>
    </location>
</feature>
<evidence type="ECO:0000313" key="4">
    <source>
        <dbReference type="EMBL" id="AIG55929.1"/>
    </source>
</evidence>
<evidence type="ECO:0000256" key="1">
    <source>
        <dbReference type="ARBA" id="ARBA00022737"/>
    </source>
</evidence>
<keyword evidence="1" id="KW-0677">Repeat</keyword>
<organism evidence="4">
    <name type="scientific">Achlya hypogyna</name>
    <name type="common">Oomycete</name>
    <name type="synonym">Protoachlya hypogyna</name>
    <dbReference type="NCBI Taxonomy" id="1202772"/>
    <lineage>
        <taxon>Eukaryota</taxon>
        <taxon>Sar</taxon>
        <taxon>Stramenopiles</taxon>
        <taxon>Oomycota</taxon>
        <taxon>Saprolegniomycetes</taxon>
        <taxon>Saprolegniales</taxon>
        <taxon>Achlyaceae</taxon>
        <taxon>Achlya</taxon>
    </lineage>
</organism>
<dbReference type="InterPro" id="IPR050964">
    <property type="entry name" value="Striated_Muscle_Regulatory"/>
</dbReference>
<dbReference type="AlphaFoldDB" id="A0A0A7CNG3"/>
<dbReference type="CDD" id="cd00063">
    <property type="entry name" value="FN3"/>
    <property type="match status" value="1"/>
</dbReference>
<dbReference type="Gene3D" id="3.50.30.30">
    <property type="match status" value="1"/>
</dbReference>
<proteinExistence type="predicted"/>
<dbReference type="InterPro" id="IPR003961">
    <property type="entry name" value="FN3_dom"/>
</dbReference>
<dbReference type="SMART" id="SM00060">
    <property type="entry name" value="FN3"/>
    <property type="match status" value="2"/>
</dbReference>
<evidence type="ECO:0000259" key="3">
    <source>
        <dbReference type="PROSITE" id="PS50853"/>
    </source>
</evidence>
<protein>
    <submittedName>
        <fullName evidence="4">Secreted protein</fullName>
    </submittedName>
</protein>
<dbReference type="InterPro" id="IPR046450">
    <property type="entry name" value="PA_dom_sf"/>
</dbReference>
<dbReference type="InterPro" id="IPR003137">
    <property type="entry name" value="PA_domain"/>
</dbReference>
<dbReference type="Gene3D" id="2.60.40.10">
    <property type="entry name" value="Immunoglobulins"/>
    <property type="match status" value="2"/>
</dbReference>
<dbReference type="EMBL" id="KM038468">
    <property type="protein sequence ID" value="AIG55929.1"/>
    <property type="molecule type" value="Genomic_DNA"/>
</dbReference>
<dbReference type="InterPro" id="IPR036116">
    <property type="entry name" value="FN3_sf"/>
</dbReference>
<dbReference type="InterPro" id="IPR013783">
    <property type="entry name" value="Ig-like_fold"/>
</dbReference>
<reference evidence="4" key="1">
    <citation type="journal article" date="2014" name="Genome Biol. Evol.">
        <title>The secreted proteins of Achlya hypogyna and Thraustotheca clavata identify the ancestral oomycete secretome and reveal gene acquisitions by horizontal gene transfer.</title>
        <authorList>
            <person name="Misner I."/>
            <person name="Blouin N."/>
            <person name="Leonard G."/>
            <person name="Richards T.A."/>
            <person name="Lane C.E."/>
        </authorList>
    </citation>
    <scope>NUCLEOTIDE SEQUENCE</scope>
    <source>
        <strain evidence="4">ATCC 48635</strain>
    </source>
</reference>
<dbReference type="Pfam" id="PF02225">
    <property type="entry name" value="PA"/>
    <property type="match status" value="1"/>
</dbReference>
<feature type="chain" id="PRO_5002025928" evidence="2">
    <location>
        <begin position="17"/>
        <end position="845"/>
    </location>
</feature>
<dbReference type="SUPFAM" id="SSF52025">
    <property type="entry name" value="PA domain"/>
    <property type="match status" value="1"/>
</dbReference>
<dbReference type="PANTHER" id="PTHR13817:SF166">
    <property type="entry name" value="NEURONAL IGCAM-RELATED"/>
    <property type="match status" value="1"/>
</dbReference>
<keyword evidence="2" id="KW-0732">Signal</keyword>
<dbReference type="SUPFAM" id="SSF49265">
    <property type="entry name" value="Fibronectin type III"/>
    <property type="match status" value="1"/>
</dbReference>
<dbReference type="PROSITE" id="PS50853">
    <property type="entry name" value="FN3"/>
    <property type="match status" value="1"/>
</dbReference>
<evidence type="ECO:0000256" key="2">
    <source>
        <dbReference type="SAM" id="SignalP"/>
    </source>
</evidence>